<dbReference type="Pfam" id="PF01554">
    <property type="entry name" value="MatE"/>
    <property type="match status" value="1"/>
</dbReference>
<comment type="similarity">
    <text evidence="1">Belongs to the multi antimicrobial extrusion (MATE) (TC 2.A.66.1) family.</text>
</comment>
<reference evidence="3 4" key="1">
    <citation type="submission" date="2017-11" db="EMBL/GenBank/DDBJ databases">
        <title>De-novo sequencing of pomegranate (Punica granatum L.) genome.</title>
        <authorList>
            <person name="Akparov Z."/>
            <person name="Amiraslanov A."/>
            <person name="Hajiyeva S."/>
            <person name="Abbasov M."/>
            <person name="Kaur K."/>
            <person name="Hamwieh A."/>
            <person name="Solovyev V."/>
            <person name="Salamov A."/>
            <person name="Braich B."/>
            <person name="Kosarev P."/>
            <person name="Mahmoud A."/>
            <person name="Hajiyev E."/>
            <person name="Babayeva S."/>
            <person name="Izzatullayeva V."/>
            <person name="Mammadov A."/>
            <person name="Mammadov A."/>
            <person name="Sharifova S."/>
            <person name="Ojaghi J."/>
            <person name="Eynullazada K."/>
            <person name="Bayramov B."/>
            <person name="Abdulazimova A."/>
            <person name="Shahmuradov I."/>
        </authorList>
    </citation>
    <scope>NUCLEOTIDE SEQUENCE [LARGE SCALE GENOMIC DNA]</scope>
    <source>
        <strain evidence="4">cv. AG2017</strain>
        <tissue evidence="3">Leaf</tissue>
    </source>
</reference>
<dbReference type="AlphaFoldDB" id="A0A2I0KLM1"/>
<keyword evidence="2" id="KW-0472">Membrane</keyword>
<dbReference type="EMBL" id="PGOL01000508">
    <property type="protein sequence ID" value="PKI69412.1"/>
    <property type="molecule type" value="Genomic_DNA"/>
</dbReference>
<evidence type="ECO:0000313" key="4">
    <source>
        <dbReference type="Proteomes" id="UP000233551"/>
    </source>
</evidence>
<dbReference type="Proteomes" id="UP000233551">
    <property type="component" value="Unassembled WGS sequence"/>
</dbReference>
<protein>
    <submittedName>
        <fullName evidence="3">Uncharacterized protein</fullName>
    </submittedName>
</protein>
<dbReference type="GO" id="GO:0015297">
    <property type="term" value="F:antiporter activity"/>
    <property type="evidence" value="ECO:0007669"/>
    <property type="project" value="InterPro"/>
</dbReference>
<feature type="transmembrane region" description="Helical" evidence="2">
    <location>
        <begin position="25"/>
        <end position="45"/>
    </location>
</feature>
<dbReference type="InterPro" id="IPR002528">
    <property type="entry name" value="MATE_fam"/>
</dbReference>
<sequence length="197" mass="21857">MAGALETLSGQAYGAQQYYKFGVQIYTGILSLILICTPLPLLWVFRGRPPVLLGQDPEISHEASKFMVCLILALFAYATLQPIAQYFQTQSFVMPMLFCNHLNHVHNTGLNRCCSKHACIKRTWCWEPSSSSNRSRCGQGLWVARYWGIHQLGACYLFRIPVAALLGFRVDIHGKGLWPGMMANKGKGGDISGKTSG</sequence>
<keyword evidence="2" id="KW-1133">Transmembrane helix</keyword>
<evidence type="ECO:0000256" key="1">
    <source>
        <dbReference type="ARBA" id="ARBA00010199"/>
    </source>
</evidence>
<comment type="caution">
    <text evidence="3">The sequence shown here is derived from an EMBL/GenBank/DDBJ whole genome shotgun (WGS) entry which is preliminary data.</text>
</comment>
<name>A0A2I0KLM1_PUNGR</name>
<evidence type="ECO:0000256" key="2">
    <source>
        <dbReference type="SAM" id="Phobius"/>
    </source>
</evidence>
<evidence type="ECO:0000313" key="3">
    <source>
        <dbReference type="EMBL" id="PKI69412.1"/>
    </source>
</evidence>
<dbReference type="STRING" id="22663.A0A2I0KLM1"/>
<proteinExistence type="inferred from homology"/>
<gene>
    <name evidence="3" type="ORF">CRG98_010210</name>
</gene>
<feature type="transmembrane region" description="Helical" evidence="2">
    <location>
        <begin position="66"/>
        <end position="87"/>
    </location>
</feature>
<dbReference type="PANTHER" id="PTHR11206">
    <property type="entry name" value="MULTIDRUG RESISTANCE PROTEIN"/>
    <property type="match status" value="1"/>
</dbReference>
<dbReference type="GO" id="GO:0016020">
    <property type="term" value="C:membrane"/>
    <property type="evidence" value="ECO:0007669"/>
    <property type="project" value="InterPro"/>
</dbReference>
<keyword evidence="4" id="KW-1185">Reference proteome</keyword>
<organism evidence="3 4">
    <name type="scientific">Punica granatum</name>
    <name type="common">Pomegranate</name>
    <dbReference type="NCBI Taxonomy" id="22663"/>
    <lineage>
        <taxon>Eukaryota</taxon>
        <taxon>Viridiplantae</taxon>
        <taxon>Streptophyta</taxon>
        <taxon>Embryophyta</taxon>
        <taxon>Tracheophyta</taxon>
        <taxon>Spermatophyta</taxon>
        <taxon>Magnoliopsida</taxon>
        <taxon>eudicotyledons</taxon>
        <taxon>Gunneridae</taxon>
        <taxon>Pentapetalae</taxon>
        <taxon>rosids</taxon>
        <taxon>malvids</taxon>
        <taxon>Myrtales</taxon>
        <taxon>Lythraceae</taxon>
        <taxon>Punica</taxon>
    </lineage>
</organism>
<dbReference type="GO" id="GO:0042910">
    <property type="term" value="F:xenobiotic transmembrane transporter activity"/>
    <property type="evidence" value="ECO:0007669"/>
    <property type="project" value="InterPro"/>
</dbReference>
<accession>A0A2I0KLM1</accession>
<keyword evidence="2" id="KW-0812">Transmembrane</keyword>